<keyword evidence="1" id="KW-0677">Repeat</keyword>
<organism evidence="4 5">
    <name type="scientific">Miscanthus lutarioriparius</name>
    <dbReference type="NCBI Taxonomy" id="422564"/>
    <lineage>
        <taxon>Eukaryota</taxon>
        <taxon>Viridiplantae</taxon>
        <taxon>Streptophyta</taxon>
        <taxon>Embryophyta</taxon>
        <taxon>Tracheophyta</taxon>
        <taxon>Spermatophyta</taxon>
        <taxon>Magnoliopsida</taxon>
        <taxon>Liliopsida</taxon>
        <taxon>Poales</taxon>
        <taxon>Poaceae</taxon>
        <taxon>PACMAD clade</taxon>
        <taxon>Panicoideae</taxon>
        <taxon>Andropogonodae</taxon>
        <taxon>Andropogoneae</taxon>
        <taxon>Saccharinae</taxon>
        <taxon>Miscanthus</taxon>
    </lineage>
</organism>
<evidence type="ECO:0000313" key="5">
    <source>
        <dbReference type="Proteomes" id="UP000604825"/>
    </source>
</evidence>
<keyword evidence="5" id="KW-1185">Reference proteome</keyword>
<reference evidence="4" key="1">
    <citation type="submission" date="2020-10" db="EMBL/GenBank/DDBJ databases">
        <authorList>
            <person name="Han B."/>
            <person name="Lu T."/>
            <person name="Zhao Q."/>
            <person name="Huang X."/>
            <person name="Zhao Y."/>
        </authorList>
    </citation>
    <scope>NUCLEOTIDE SEQUENCE</scope>
</reference>
<dbReference type="PROSITE" id="PS51375">
    <property type="entry name" value="PPR"/>
    <property type="match status" value="2"/>
</dbReference>
<feature type="repeat" description="PPR" evidence="3">
    <location>
        <begin position="106"/>
        <end position="140"/>
    </location>
</feature>
<dbReference type="EMBL" id="CAJGYO010000006">
    <property type="protein sequence ID" value="CAD6239166.1"/>
    <property type="molecule type" value="Genomic_DNA"/>
</dbReference>
<evidence type="ECO:0000313" key="4">
    <source>
        <dbReference type="EMBL" id="CAD6239166.1"/>
    </source>
</evidence>
<dbReference type="Proteomes" id="UP000604825">
    <property type="component" value="Unassembled WGS sequence"/>
</dbReference>
<keyword evidence="2" id="KW-0809">Transit peptide</keyword>
<evidence type="ECO:0000256" key="2">
    <source>
        <dbReference type="ARBA" id="ARBA00022946"/>
    </source>
</evidence>
<dbReference type="Pfam" id="PF13041">
    <property type="entry name" value="PPR_2"/>
    <property type="match status" value="1"/>
</dbReference>
<dbReference type="PROSITE" id="PS51257">
    <property type="entry name" value="PROKAR_LIPOPROTEIN"/>
    <property type="match status" value="1"/>
</dbReference>
<accession>A0A811P811</accession>
<dbReference type="Gene3D" id="1.25.40.10">
    <property type="entry name" value="Tetratricopeptide repeat domain"/>
    <property type="match status" value="2"/>
</dbReference>
<comment type="caution">
    <text evidence="4">The sequence shown here is derived from an EMBL/GenBank/DDBJ whole genome shotgun (WGS) entry which is preliminary data.</text>
</comment>
<protein>
    <recommendedName>
        <fullName evidence="6">Pentatricopeptide repeat-containing protein</fullName>
    </recommendedName>
</protein>
<feature type="repeat" description="PPR" evidence="3">
    <location>
        <begin position="5"/>
        <end position="39"/>
    </location>
</feature>
<proteinExistence type="predicted"/>
<dbReference type="OrthoDB" id="778594at2759"/>
<gene>
    <name evidence="4" type="ORF">NCGR_LOCUS26193</name>
</gene>
<evidence type="ECO:0000256" key="3">
    <source>
        <dbReference type="PROSITE-ProRule" id="PRU00708"/>
    </source>
</evidence>
<dbReference type="GO" id="GO:0003723">
    <property type="term" value="F:RNA binding"/>
    <property type="evidence" value="ECO:0007669"/>
    <property type="project" value="InterPro"/>
</dbReference>
<sequence>MPHRDTITYNAMMMGCSREGLHGEALELFAAMRREGVDTSHFTFSSLLTVGTGMVDLHLGCQIHGLFVRANPSRNVFVNNALLDFYSKCDSLGDLKQLFDEMPERDNASYNVMISACSWNRCGGMALQLFRDMQTLGFDGRPYHMLACSV</sequence>
<dbReference type="InterPro" id="IPR046960">
    <property type="entry name" value="PPR_At4g14850-like_plant"/>
</dbReference>
<dbReference type="InterPro" id="IPR002885">
    <property type="entry name" value="PPR_rpt"/>
</dbReference>
<dbReference type="Pfam" id="PF01535">
    <property type="entry name" value="PPR"/>
    <property type="match status" value="2"/>
</dbReference>
<dbReference type="AlphaFoldDB" id="A0A811P811"/>
<evidence type="ECO:0008006" key="6">
    <source>
        <dbReference type="Google" id="ProtNLM"/>
    </source>
</evidence>
<dbReference type="PANTHER" id="PTHR47926">
    <property type="entry name" value="PENTATRICOPEPTIDE REPEAT-CONTAINING PROTEIN"/>
    <property type="match status" value="1"/>
</dbReference>
<evidence type="ECO:0000256" key="1">
    <source>
        <dbReference type="ARBA" id="ARBA00022737"/>
    </source>
</evidence>
<dbReference type="GO" id="GO:0009451">
    <property type="term" value="P:RNA modification"/>
    <property type="evidence" value="ECO:0007669"/>
    <property type="project" value="InterPro"/>
</dbReference>
<dbReference type="InterPro" id="IPR011990">
    <property type="entry name" value="TPR-like_helical_dom_sf"/>
</dbReference>
<dbReference type="NCBIfam" id="TIGR00756">
    <property type="entry name" value="PPR"/>
    <property type="match status" value="2"/>
</dbReference>
<name>A0A811P811_9POAL</name>